<dbReference type="InterPro" id="IPR025589">
    <property type="entry name" value="Toprim_C_rpt"/>
</dbReference>
<dbReference type="InterPro" id="IPR003601">
    <property type="entry name" value="Topo_IA_2"/>
</dbReference>
<evidence type="ECO:0000256" key="9">
    <source>
        <dbReference type="ARBA" id="ARBA00023235"/>
    </source>
</evidence>
<feature type="domain" description="Toprim" evidence="12">
    <location>
        <begin position="1"/>
        <end position="114"/>
    </location>
</feature>
<evidence type="ECO:0000313" key="15">
    <source>
        <dbReference type="Proteomes" id="UP000824280"/>
    </source>
</evidence>
<comment type="subunit">
    <text evidence="10">Monomer.</text>
</comment>
<evidence type="ECO:0000256" key="7">
    <source>
        <dbReference type="ARBA" id="ARBA00023029"/>
    </source>
</evidence>
<dbReference type="InterPro" id="IPR028612">
    <property type="entry name" value="Topoisom_1_IA"/>
</dbReference>
<dbReference type="Gene3D" id="3.40.50.140">
    <property type="match status" value="1"/>
</dbReference>
<dbReference type="GO" id="GO:0003917">
    <property type="term" value="F:DNA topoisomerase type I (single strand cut, ATP-independent) activity"/>
    <property type="evidence" value="ECO:0007669"/>
    <property type="project" value="UniProtKB-EC"/>
</dbReference>
<evidence type="ECO:0000259" key="12">
    <source>
        <dbReference type="PROSITE" id="PS50880"/>
    </source>
</evidence>
<organism evidence="14 15">
    <name type="scientific">Qipengyuania psychrotolerans</name>
    <dbReference type="NCBI Taxonomy" id="2867238"/>
    <lineage>
        <taxon>Bacteria</taxon>
        <taxon>Pseudomonadati</taxon>
        <taxon>Pseudomonadota</taxon>
        <taxon>Alphaproteobacteria</taxon>
        <taxon>Sphingomonadales</taxon>
        <taxon>Erythrobacteraceae</taxon>
        <taxon>Qipengyuania</taxon>
    </lineage>
</organism>
<comment type="catalytic activity">
    <reaction evidence="1 10">
        <text>ATP-independent breakage of single-stranded DNA, followed by passage and rejoining.</text>
        <dbReference type="EC" id="5.6.2.1"/>
    </reaction>
</comment>
<dbReference type="InterPro" id="IPR034149">
    <property type="entry name" value="TOPRIM_TopoI"/>
</dbReference>
<feature type="compositionally biased region" description="Basic residues" evidence="11">
    <location>
        <begin position="822"/>
        <end position="861"/>
    </location>
</feature>
<dbReference type="Pfam" id="PF01751">
    <property type="entry name" value="Toprim"/>
    <property type="match status" value="1"/>
</dbReference>
<dbReference type="SMART" id="SM00493">
    <property type="entry name" value="TOPRIM"/>
    <property type="match status" value="1"/>
</dbReference>
<dbReference type="InterPro" id="IPR013825">
    <property type="entry name" value="Topo_IA_cen_sub2"/>
</dbReference>
<dbReference type="Gene3D" id="1.10.460.10">
    <property type="entry name" value="Topoisomerase I, domain 2"/>
    <property type="match status" value="1"/>
</dbReference>
<comment type="caution">
    <text evidence="10">Lacks conserved residue(s) required for the propagation of feature annotation.</text>
</comment>
<dbReference type="InterPro" id="IPR003602">
    <property type="entry name" value="Topo_IA_DNA-bd_dom"/>
</dbReference>
<feature type="domain" description="Topo IA-type catalytic" evidence="13">
    <location>
        <begin position="130"/>
        <end position="552"/>
    </location>
</feature>
<feature type="site" description="Interaction with DNA" evidence="10">
    <location>
        <position position="484"/>
    </location>
</feature>
<dbReference type="CDD" id="cd03363">
    <property type="entry name" value="TOPRIM_TopoIA_TopoI"/>
    <property type="match status" value="1"/>
</dbReference>
<feature type="region of interest" description="Disordered" evidence="11">
    <location>
        <begin position="415"/>
        <end position="452"/>
    </location>
</feature>
<gene>
    <name evidence="10 14" type="primary">topA</name>
    <name evidence="14" type="ORF">K3166_04245</name>
</gene>
<evidence type="ECO:0000259" key="13">
    <source>
        <dbReference type="PROSITE" id="PS52039"/>
    </source>
</evidence>
<name>A0ABX8ZG09_9SPHN</name>
<accession>A0ABX8ZG09</accession>
<evidence type="ECO:0000256" key="6">
    <source>
        <dbReference type="ARBA" id="ARBA00022842"/>
    </source>
</evidence>
<dbReference type="InterPro" id="IPR023406">
    <property type="entry name" value="Topo_IA_AS"/>
</dbReference>
<comment type="similarity">
    <text evidence="2 10">Belongs to the type IA topoisomerase family.</text>
</comment>
<keyword evidence="3" id="KW-0479">Metal-binding</keyword>
<dbReference type="EC" id="5.6.2.1" evidence="10"/>
<evidence type="ECO:0000256" key="2">
    <source>
        <dbReference type="ARBA" id="ARBA00009446"/>
    </source>
</evidence>
<dbReference type="HAMAP" id="MF_00952">
    <property type="entry name" value="Topoisom_1_prok"/>
    <property type="match status" value="1"/>
</dbReference>
<evidence type="ECO:0000256" key="5">
    <source>
        <dbReference type="ARBA" id="ARBA00022833"/>
    </source>
</evidence>
<evidence type="ECO:0000256" key="11">
    <source>
        <dbReference type="SAM" id="MobiDB-lite"/>
    </source>
</evidence>
<dbReference type="PROSITE" id="PS52039">
    <property type="entry name" value="TOPO_IA_2"/>
    <property type="match status" value="1"/>
</dbReference>
<dbReference type="Pfam" id="PF01396">
    <property type="entry name" value="Zn_ribbon_Top1"/>
    <property type="match status" value="1"/>
</dbReference>
<dbReference type="PANTHER" id="PTHR42785">
    <property type="entry name" value="DNA TOPOISOMERASE, TYPE IA, CORE"/>
    <property type="match status" value="1"/>
</dbReference>
<dbReference type="InterPro" id="IPR005733">
    <property type="entry name" value="TopoI_bac-type"/>
</dbReference>
<dbReference type="InterPro" id="IPR023405">
    <property type="entry name" value="Topo_IA_core_domain"/>
</dbReference>
<dbReference type="Gene3D" id="1.10.290.10">
    <property type="entry name" value="Topoisomerase I, domain 4"/>
    <property type="match status" value="1"/>
</dbReference>
<evidence type="ECO:0000256" key="3">
    <source>
        <dbReference type="ARBA" id="ARBA00022723"/>
    </source>
</evidence>
<evidence type="ECO:0000256" key="8">
    <source>
        <dbReference type="ARBA" id="ARBA00023125"/>
    </source>
</evidence>
<keyword evidence="4" id="KW-0863">Zinc-finger</keyword>
<dbReference type="SMART" id="SM00437">
    <property type="entry name" value="TOP1Ac"/>
    <property type="match status" value="1"/>
</dbReference>
<dbReference type="Proteomes" id="UP000824280">
    <property type="component" value="Chromosome"/>
</dbReference>
<feature type="site" description="Interaction with DNA" evidence="10">
    <location>
        <position position="140"/>
    </location>
</feature>
<evidence type="ECO:0000256" key="10">
    <source>
        <dbReference type="HAMAP-Rule" id="MF_00952"/>
    </source>
</evidence>
<feature type="site" description="Interaction with DNA" evidence="10">
    <location>
        <position position="141"/>
    </location>
</feature>
<dbReference type="InterPro" id="IPR013497">
    <property type="entry name" value="Topo_IA_cen"/>
</dbReference>
<feature type="compositionally biased region" description="Acidic residues" evidence="11">
    <location>
        <begin position="632"/>
        <end position="647"/>
    </location>
</feature>
<dbReference type="InterPro" id="IPR013826">
    <property type="entry name" value="Topo_IA_cen_sub3"/>
</dbReference>
<dbReference type="Gene3D" id="2.70.20.10">
    <property type="entry name" value="Topoisomerase I, domain 3"/>
    <property type="match status" value="1"/>
</dbReference>
<evidence type="ECO:0000256" key="1">
    <source>
        <dbReference type="ARBA" id="ARBA00000213"/>
    </source>
</evidence>
<proteinExistence type="inferred from homology"/>
<dbReference type="EMBL" id="CP081297">
    <property type="protein sequence ID" value="QZD87908.1"/>
    <property type="molecule type" value="Genomic_DNA"/>
</dbReference>
<dbReference type="SUPFAM" id="SSF57783">
    <property type="entry name" value="Zinc beta-ribbon"/>
    <property type="match status" value="1"/>
</dbReference>
<dbReference type="RefSeq" id="WP_221423442.1">
    <property type="nucleotide sequence ID" value="NZ_CP081297.1"/>
</dbReference>
<keyword evidence="5" id="KW-0862">Zinc</keyword>
<comment type="function">
    <text evidence="10">Releases the supercoiling and torsional tension of DNA, which is introduced during the DNA replication and transcription, by transiently cleaving and rejoining one strand of the DNA duplex. Introduces a single-strand break via transesterification at a target site in duplex DNA. The scissile phosphodiester is attacked by the catalytic tyrosine of the enzyme, resulting in the formation of a DNA-(5'-phosphotyrosyl)-enzyme intermediate and the expulsion of a 3'-OH DNA strand. The free DNA strand then undergoes passage around the unbroken strand, thus removing DNA supercoils. Finally, in the religation step, the DNA 3'-OH attacks the covalent intermediate to expel the active-site tyrosine and restore the DNA phosphodiester backbone.</text>
</comment>
<dbReference type="PROSITE" id="PS00396">
    <property type="entry name" value="TOPO_IA_1"/>
    <property type="match status" value="1"/>
</dbReference>
<evidence type="ECO:0000313" key="14">
    <source>
        <dbReference type="EMBL" id="QZD87908.1"/>
    </source>
</evidence>
<evidence type="ECO:0000256" key="4">
    <source>
        <dbReference type="ARBA" id="ARBA00022771"/>
    </source>
</evidence>
<feature type="region of interest" description="Disordered" evidence="11">
    <location>
        <begin position="627"/>
        <end position="655"/>
    </location>
</feature>
<dbReference type="Pfam" id="PF01131">
    <property type="entry name" value="Topoisom_bac"/>
    <property type="match status" value="1"/>
</dbReference>
<keyword evidence="15" id="KW-1185">Reference proteome</keyword>
<feature type="active site" description="O-(5'-phospho-DNA)-tyrosine intermediate" evidence="10">
    <location>
        <position position="293"/>
    </location>
</feature>
<feature type="site" description="Interaction with DNA" evidence="10">
    <location>
        <position position="295"/>
    </location>
</feature>
<dbReference type="Pfam" id="PF13368">
    <property type="entry name" value="Toprim_C_rpt"/>
    <property type="match status" value="3"/>
</dbReference>
<dbReference type="PRINTS" id="PR00417">
    <property type="entry name" value="PRTPISMRASEI"/>
</dbReference>
<dbReference type="PANTHER" id="PTHR42785:SF1">
    <property type="entry name" value="DNA TOPOISOMERASE"/>
    <property type="match status" value="1"/>
</dbReference>
<dbReference type="SMART" id="SM00436">
    <property type="entry name" value="TOP1Bc"/>
    <property type="match status" value="1"/>
</dbReference>
<keyword evidence="8 10" id="KW-0238">DNA-binding</keyword>
<sequence>MQLVIVESPAKAKTIEKYLGKDFKVLASYGHVRDLPPKDGSVRPDEDFAMDWELYRDKQKRFKEISDAAKQATRLILATDPDREGEAISWHVRELLQKKKALPDKVDRVTFNAITKQAVTNAMKAPRELDQPLIDAYLARRALDYLYGFTLSPVLWRRLPGAKSAGRVQSVALRIIVDREIEIEHFKAEEYWSIVAKMEQDGTEFDARLVKFDGQKLGKLTLGNEGSAMAAKKAVEDARFTIEDIETKPLKRNPAPPFTTSTLQQEAARKLGFSASHTMRCAQSLYEAGAITYMRTDGVQMDGSAIDACRKAIADRYDAYYIPDKPRFYSSKAKNAQEAHEAIRPTDFTRDRAGSGDEGKLYDLIFKRAMASQMASAQLERTTVTMRDGTGRHELRATGQVVKFPGFFAVYQEGRDDSSDDDEDGLLPNMSKGDTPAKKQVEASQHFTQPPPRFSEASLVKKLEELGIGRPSTYASTIQTIRDREYVRMEKNRFFAEESGRLLTAFLERFFERYVAYEFTAGMEDELDQVSAGEEEWKALLKEFWKDFKPKTEEIMEKKPSEVTEVLDEFLSDYLFPERADGKDPRHCPLCETEGRDGGRLALRGGRFGAFVACANYPDCKFTRQFAKPGSEGDDGGQDAVLGEDPETGLPVERKTGRFGPYVQLGEGKEAKRASIPKDLDDFDLEWALKLLALPRIVGAHPETGKEIEAAIGRYGPYLRHDGKYAKLTSTRDVFDTGMNTAVTLLAEAANRKGGTRGKAEPIKTLGEHPTSGGEIKVMPGRYGPYVTDGTTNATIPKDVKPEDVTEEQAIELINARAAKGPAKKKGAKKKAPAKKKAAPKKKAAAKKPAAKKPAAKKKAE</sequence>
<keyword evidence="7 10" id="KW-0799">Topoisomerase</keyword>
<dbReference type="InterPro" id="IPR013498">
    <property type="entry name" value="Topo_IA_Znf"/>
</dbReference>
<feature type="region of interest" description="Interaction with DNA" evidence="10">
    <location>
        <begin position="164"/>
        <end position="169"/>
    </location>
</feature>
<keyword evidence="9 10" id="KW-0413">Isomerase</keyword>
<feature type="site" description="Interaction with DNA" evidence="10">
    <location>
        <position position="144"/>
    </location>
</feature>
<feature type="site" description="Interaction with DNA" evidence="10">
    <location>
        <position position="156"/>
    </location>
</feature>
<dbReference type="CDD" id="cd00186">
    <property type="entry name" value="TOP1Ac"/>
    <property type="match status" value="1"/>
</dbReference>
<keyword evidence="6" id="KW-0460">Magnesium</keyword>
<protein>
    <recommendedName>
        <fullName evidence="10">DNA topoisomerase 1</fullName>
        <ecNumber evidence="10">5.6.2.1</ecNumber>
    </recommendedName>
    <alternativeName>
        <fullName evidence="10">DNA topoisomerase I</fullName>
    </alternativeName>
</protein>
<feature type="region of interest" description="Disordered" evidence="11">
    <location>
        <begin position="753"/>
        <end position="861"/>
    </location>
</feature>
<reference evidence="14 15" key="1">
    <citation type="submission" date="2021-08" db="EMBL/GenBank/DDBJ databases">
        <title>Comparative Genomics Analysis of the Genus Qipengyuania Reveals Extensive Genetic Diversity and Metabolic Versatility, Including the Description of Fifteen Novel Species.</title>
        <authorList>
            <person name="Liu Y."/>
        </authorList>
    </citation>
    <scope>NUCLEOTIDE SEQUENCE [LARGE SCALE GENOMIC DNA]</scope>
    <source>
        <strain evidence="14 15">1XM2-8</strain>
    </source>
</reference>
<dbReference type="InterPro" id="IPR006171">
    <property type="entry name" value="TOPRIM_dom"/>
</dbReference>
<dbReference type="InterPro" id="IPR000380">
    <property type="entry name" value="Topo_IA"/>
</dbReference>
<dbReference type="NCBIfam" id="TIGR01051">
    <property type="entry name" value="topA_bact"/>
    <property type="match status" value="1"/>
</dbReference>
<dbReference type="Gene3D" id="3.30.65.10">
    <property type="entry name" value="Bacterial Topoisomerase I, domain 1"/>
    <property type="match status" value="1"/>
</dbReference>
<dbReference type="PROSITE" id="PS50880">
    <property type="entry name" value="TOPRIM"/>
    <property type="match status" value="1"/>
</dbReference>
<dbReference type="InterPro" id="IPR013824">
    <property type="entry name" value="Topo_IA_cen_sub1"/>
</dbReference>
<dbReference type="SUPFAM" id="SSF56712">
    <property type="entry name" value="Prokaryotic type I DNA topoisomerase"/>
    <property type="match status" value="1"/>
</dbReference>
<feature type="site" description="Interaction with DNA" evidence="10">
    <location>
        <position position="31"/>
    </location>
</feature>